<accession>A0ABV9YBS4</accession>
<dbReference type="Gene3D" id="3.30.70.1060">
    <property type="entry name" value="Dimeric alpha+beta barrel"/>
    <property type="match status" value="1"/>
</dbReference>
<proteinExistence type="inferred from homology"/>
<dbReference type="Pfam" id="PF03795">
    <property type="entry name" value="YCII"/>
    <property type="match status" value="1"/>
</dbReference>
<dbReference type="EMBL" id="JBHSJB010000052">
    <property type="protein sequence ID" value="MFC5060061.1"/>
    <property type="molecule type" value="Genomic_DNA"/>
</dbReference>
<dbReference type="RefSeq" id="WP_344040262.1">
    <property type="nucleotide sequence ID" value="NZ_BAAAKE010000021.1"/>
</dbReference>
<feature type="domain" description="YCII-related" evidence="3">
    <location>
        <begin position="1"/>
        <end position="112"/>
    </location>
</feature>
<protein>
    <submittedName>
        <fullName evidence="4">YciI family protein</fullName>
    </submittedName>
</protein>
<name>A0ABV9YBS4_9PSEU</name>
<dbReference type="Proteomes" id="UP001595833">
    <property type="component" value="Unassembled WGS sequence"/>
</dbReference>
<keyword evidence="5" id="KW-1185">Reference proteome</keyword>
<dbReference type="InterPro" id="IPR011008">
    <property type="entry name" value="Dimeric_a/b-barrel"/>
</dbReference>
<dbReference type="SUPFAM" id="SSF54909">
    <property type="entry name" value="Dimeric alpha+beta barrel"/>
    <property type="match status" value="1"/>
</dbReference>
<evidence type="ECO:0000259" key="3">
    <source>
        <dbReference type="Pfam" id="PF03795"/>
    </source>
</evidence>
<dbReference type="PANTHER" id="PTHR35174:SF4">
    <property type="entry name" value="BLL7163 PROTEIN"/>
    <property type="match status" value="1"/>
</dbReference>
<comment type="similarity">
    <text evidence="1">Belongs to the YciI family.</text>
</comment>
<reference evidence="5" key="1">
    <citation type="journal article" date="2019" name="Int. J. Syst. Evol. Microbiol.">
        <title>The Global Catalogue of Microorganisms (GCM) 10K type strain sequencing project: providing services to taxonomists for standard genome sequencing and annotation.</title>
        <authorList>
            <consortium name="The Broad Institute Genomics Platform"/>
            <consortium name="The Broad Institute Genome Sequencing Center for Infectious Disease"/>
            <person name="Wu L."/>
            <person name="Ma J."/>
        </authorList>
    </citation>
    <scope>NUCLEOTIDE SEQUENCE [LARGE SCALE GENOMIC DNA]</scope>
    <source>
        <strain evidence="5">KCTC 12848</strain>
    </source>
</reference>
<comment type="caution">
    <text evidence="4">The sequence shown here is derived from an EMBL/GenBank/DDBJ whole genome shotgun (WGS) entry which is preliminary data.</text>
</comment>
<dbReference type="PANTHER" id="PTHR35174">
    <property type="entry name" value="BLL7171 PROTEIN-RELATED"/>
    <property type="match status" value="1"/>
</dbReference>
<feature type="region of interest" description="Disordered" evidence="2">
    <location>
        <begin position="123"/>
        <end position="142"/>
    </location>
</feature>
<feature type="compositionally biased region" description="Basic and acidic residues" evidence="2">
    <location>
        <begin position="125"/>
        <end position="142"/>
    </location>
</feature>
<evidence type="ECO:0000313" key="4">
    <source>
        <dbReference type="EMBL" id="MFC5060061.1"/>
    </source>
</evidence>
<evidence type="ECO:0000256" key="2">
    <source>
        <dbReference type="SAM" id="MobiDB-lite"/>
    </source>
</evidence>
<evidence type="ECO:0000313" key="5">
    <source>
        <dbReference type="Proteomes" id="UP001595833"/>
    </source>
</evidence>
<gene>
    <name evidence="4" type="ORF">ACFPFM_40660</name>
</gene>
<sequence>MRFMVIVKATADTEAGAMPTEEELLAMGAFNEELVKAGVLLAGEGLHPSSNGTRVYFSGDQRTVVDGPFTETKELIAGFWLLELKSLEEAVEWVKRVPNPTGAESQIEIRQVFSSEDFENAPQELVDRENELRAELEDRAKG</sequence>
<organism evidence="4 5">
    <name type="scientific">Saccharothrix xinjiangensis</name>
    <dbReference type="NCBI Taxonomy" id="204798"/>
    <lineage>
        <taxon>Bacteria</taxon>
        <taxon>Bacillati</taxon>
        <taxon>Actinomycetota</taxon>
        <taxon>Actinomycetes</taxon>
        <taxon>Pseudonocardiales</taxon>
        <taxon>Pseudonocardiaceae</taxon>
        <taxon>Saccharothrix</taxon>
    </lineage>
</organism>
<dbReference type="InterPro" id="IPR005545">
    <property type="entry name" value="YCII"/>
</dbReference>
<evidence type="ECO:0000256" key="1">
    <source>
        <dbReference type="ARBA" id="ARBA00007689"/>
    </source>
</evidence>